<accession>A0A8H6YLB5</accession>
<reference evidence="1" key="1">
    <citation type="submission" date="2020-05" db="EMBL/GenBank/DDBJ databases">
        <title>Mycena genomes resolve the evolution of fungal bioluminescence.</title>
        <authorList>
            <person name="Tsai I.J."/>
        </authorList>
    </citation>
    <scope>NUCLEOTIDE SEQUENCE</scope>
    <source>
        <strain evidence="1">160909Yilan</strain>
    </source>
</reference>
<gene>
    <name evidence="1" type="ORF">MSAN_01110000</name>
</gene>
<keyword evidence="2" id="KW-1185">Reference proteome</keyword>
<dbReference type="AlphaFoldDB" id="A0A8H6YLB5"/>
<organism evidence="1 2">
    <name type="scientific">Mycena sanguinolenta</name>
    <dbReference type="NCBI Taxonomy" id="230812"/>
    <lineage>
        <taxon>Eukaryota</taxon>
        <taxon>Fungi</taxon>
        <taxon>Dikarya</taxon>
        <taxon>Basidiomycota</taxon>
        <taxon>Agaricomycotina</taxon>
        <taxon>Agaricomycetes</taxon>
        <taxon>Agaricomycetidae</taxon>
        <taxon>Agaricales</taxon>
        <taxon>Marasmiineae</taxon>
        <taxon>Mycenaceae</taxon>
        <taxon>Mycena</taxon>
    </lineage>
</organism>
<protein>
    <submittedName>
        <fullName evidence="1">Uncharacterized protein</fullName>
    </submittedName>
</protein>
<evidence type="ECO:0000313" key="2">
    <source>
        <dbReference type="Proteomes" id="UP000623467"/>
    </source>
</evidence>
<dbReference type="Proteomes" id="UP000623467">
    <property type="component" value="Unassembled WGS sequence"/>
</dbReference>
<proteinExistence type="predicted"/>
<evidence type="ECO:0000313" key="1">
    <source>
        <dbReference type="EMBL" id="KAF7360811.1"/>
    </source>
</evidence>
<comment type="caution">
    <text evidence="1">The sequence shown here is derived from an EMBL/GenBank/DDBJ whole genome shotgun (WGS) entry which is preliminary data.</text>
</comment>
<dbReference type="EMBL" id="JACAZH010000008">
    <property type="protein sequence ID" value="KAF7360811.1"/>
    <property type="molecule type" value="Genomic_DNA"/>
</dbReference>
<sequence>MSTRSCLFSGRPRRDSFLQCRKDMEGAGRQASAHDNNRLVRQRRGAGPVVNEPVFVGRRAEPMTRWCIGFSGQAVRRRSLEVYHSWCVHFRTMGLHGRRTLLPPQVPPVAATWGIHWSLGALSSPNAKEPILVVYIIATPFPASRPRGGLATDRMRCGAAPQESRIHAVEGAALVFSCSFSTYRRFFHAKRGAVHTYIDLSCELSAACLQEFWSASKKRALWVAHMSL</sequence>
<name>A0A8H6YLB5_9AGAR</name>